<accession>A0A183P5U0</accession>
<reference evidence="1 2" key="1">
    <citation type="submission" date="2018-11" db="EMBL/GenBank/DDBJ databases">
        <authorList>
            <consortium name="Pathogen Informatics"/>
        </authorList>
    </citation>
    <scope>NUCLEOTIDE SEQUENCE [LARGE SCALE GENOMIC DNA]</scope>
    <source>
        <strain>Denwood</strain>
        <strain evidence="2">Zambia</strain>
    </source>
</reference>
<sequence>MEYNNTNMSGGQQIYVSQSQEPPRVSGCNPQHLTNTFPGADCNSPNRNYGPYSQAYQTHEYSGPHTSHIAGPQGVYQQTYPGEVHGQSLTLNQLLQQNSSSGTYQVRAMNNTQPVYRSYDPYSYTYKPGAPSCVSQDRSQVGYLNVLESTFIQCVHYFVKHSI</sequence>
<dbReference type="Proteomes" id="UP000269396">
    <property type="component" value="Unassembled WGS sequence"/>
</dbReference>
<evidence type="ECO:0000313" key="2">
    <source>
        <dbReference type="Proteomes" id="UP000269396"/>
    </source>
</evidence>
<gene>
    <name evidence="1" type="ORF">SMTD_LOCUS9726</name>
</gene>
<dbReference type="AlphaFoldDB" id="A0A183P5U0"/>
<name>A0A183P5U0_9TREM</name>
<dbReference type="EMBL" id="UZAL01029939">
    <property type="protein sequence ID" value="VDP51234.1"/>
    <property type="molecule type" value="Genomic_DNA"/>
</dbReference>
<keyword evidence="2" id="KW-1185">Reference proteome</keyword>
<evidence type="ECO:0000313" key="1">
    <source>
        <dbReference type="EMBL" id="VDP51234.1"/>
    </source>
</evidence>
<organism evidence="1 2">
    <name type="scientific">Schistosoma mattheei</name>
    <dbReference type="NCBI Taxonomy" id="31246"/>
    <lineage>
        <taxon>Eukaryota</taxon>
        <taxon>Metazoa</taxon>
        <taxon>Spiralia</taxon>
        <taxon>Lophotrochozoa</taxon>
        <taxon>Platyhelminthes</taxon>
        <taxon>Trematoda</taxon>
        <taxon>Digenea</taxon>
        <taxon>Strigeidida</taxon>
        <taxon>Schistosomatoidea</taxon>
        <taxon>Schistosomatidae</taxon>
        <taxon>Schistosoma</taxon>
    </lineage>
</organism>
<proteinExistence type="predicted"/>
<protein>
    <submittedName>
        <fullName evidence="1">Uncharacterized protein</fullName>
    </submittedName>
</protein>